<dbReference type="InterPro" id="IPR001623">
    <property type="entry name" value="DnaJ_domain"/>
</dbReference>
<dbReference type="CDD" id="cd06257">
    <property type="entry name" value="DnaJ"/>
    <property type="match status" value="1"/>
</dbReference>
<dbReference type="GO" id="GO:0051082">
    <property type="term" value="F:unfolded protein binding"/>
    <property type="evidence" value="ECO:0007669"/>
    <property type="project" value="TreeGrafter"/>
</dbReference>
<feature type="domain" description="J" evidence="2">
    <location>
        <begin position="3"/>
        <end position="78"/>
    </location>
</feature>
<protein>
    <recommendedName>
        <fullName evidence="2">J domain-containing protein</fullName>
    </recommendedName>
</protein>
<dbReference type="GO" id="GO:0044183">
    <property type="term" value="F:protein folding chaperone"/>
    <property type="evidence" value="ECO:0007669"/>
    <property type="project" value="TreeGrafter"/>
</dbReference>
<dbReference type="PRINTS" id="PR00625">
    <property type="entry name" value="JDOMAIN"/>
</dbReference>
<proteinExistence type="predicted"/>
<dbReference type="SUPFAM" id="SSF46565">
    <property type="entry name" value="Chaperone J-domain"/>
    <property type="match status" value="1"/>
</dbReference>
<evidence type="ECO:0000256" key="1">
    <source>
        <dbReference type="SAM" id="MobiDB-lite"/>
    </source>
</evidence>
<keyword evidence="4" id="KW-1185">Reference proteome</keyword>
<dbReference type="EMBL" id="MU167324">
    <property type="protein sequence ID" value="KAG0143237.1"/>
    <property type="molecule type" value="Genomic_DNA"/>
</dbReference>
<dbReference type="PANTHER" id="PTHR43948">
    <property type="entry name" value="DNAJ HOMOLOG SUBFAMILY B"/>
    <property type="match status" value="1"/>
</dbReference>
<evidence type="ECO:0000259" key="2">
    <source>
        <dbReference type="PROSITE" id="PS50076"/>
    </source>
</evidence>
<feature type="compositionally biased region" description="Pro residues" evidence="1">
    <location>
        <begin position="87"/>
        <end position="96"/>
    </location>
</feature>
<dbReference type="PANTHER" id="PTHR43948:SF10">
    <property type="entry name" value="MRJ, ISOFORM E"/>
    <property type="match status" value="1"/>
</dbReference>
<dbReference type="Proteomes" id="UP000886653">
    <property type="component" value="Unassembled WGS sequence"/>
</dbReference>
<dbReference type="PROSITE" id="PS50076">
    <property type="entry name" value="DNAJ_2"/>
    <property type="match status" value="1"/>
</dbReference>
<reference evidence="3" key="1">
    <citation type="submission" date="2013-11" db="EMBL/GenBank/DDBJ databases">
        <title>Genome sequence of the fusiform rust pathogen reveals effectors for host alternation and coevolution with pine.</title>
        <authorList>
            <consortium name="DOE Joint Genome Institute"/>
            <person name="Smith K."/>
            <person name="Pendleton A."/>
            <person name="Kubisiak T."/>
            <person name="Anderson C."/>
            <person name="Salamov A."/>
            <person name="Aerts A."/>
            <person name="Riley R."/>
            <person name="Clum A."/>
            <person name="Lindquist E."/>
            <person name="Ence D."/>
            <person name="Campbell M."/>
            <person name="Kronenberg Z."/>
            <person name="Feau N."/>
            <person name="Dhillon B."/>
            <person name="Hamelin R."/>
            <person name="Burleigh J."/>
            <person name="Smith J."/>
            <person name="Yandell M."/>
            <person name="Nelson C."/>
            <person name="Grigoriev I."/>
            <person name="Davis J."/>
        </authorList>
    </citation>
    <scope>NUCLEOTIDE SEQUENCE</scope>
    <source>
        <strain evidence="3">G11</strain>
    </source>
</reference>
<evidence type="ECO:0000313" key="4">
    <source>
        <dbReference type="Proteomes" id="UP000886653"/>
    </source>
</evidence>
<dbReference type="InterPro" id="IPR036869">
    <property type="entry name" value="J_dom_sf"/>
</dbReference>
<organism evidence="3 4">
    <name type="scientific">Cronartium quercuum f. sp. fusiforme G11</name>
    <dbReference type="NCBI Taxonomy" id="708437"/>
    <lineage>
        <taxon>Eukaryota</taxon>
        <taxon>Fungi</taxon>
        <taxon>Dikarya</taxon>
        <taxon>Basidiomycota</taxon>
        <taxon>Pucciniomycotina</taxon>
        <taxon>Pucciniomycetes</taxon>
        <taxon>Pucciniales</taxon>
        <taxon>Coleosporiaceae</taxon>
        <taxon>Cronartium</taxon>
    </lineage>
</organism>
<comment type="caution">
    <text evidence="3">The sequence shown here is derived from an EMBL/GenBank/DDBJ whole genome shotgun (WGS) entry which is preliminary data.</text>
</comment>
<dbReference type="Gene3D" id="1.10.287.110">
    <property type="entry name" value="DnaJ domain"/>
    <property type="match status" value="1"/>
</dbReference>
<dbReference type="OrthoDB" id="10250354at2759"/>
<feature type="region of interest" description="Disordered" evidence="1">
    <location>
        <begin position="84"/>
        <end position="110"/>
    </location>
</feature>
<gene>
    <name evidence="3" type="ORF">CROQUDRAFT_191260</name>
</gene>
<sequence>MPNAYEILHVAREADPDEIRRAYRKAALAYHPDRHPPSAKLVAEKSFKEVAQAYAILSDAAHYLLLSASRKRGYDRMLILAESTFRPTPPAPPPPTTSTAIATRAQPGLA</sequence>
<dbReference type="GO" id="GO:0005737">
    <property type="term" value="C:cytoplasm"/>
    <property type="evidence" value="ECO:0007669"/>
    <property type="project" value="TreeGrafter"/>
</dbReference>
<evidence type="ECO:0000313" key="3">
    <source>
        <dbReference type="EMBL" id="KAG0143237.1"/>
    </source>
</evidence>
<dbReference type="SMART" id="SM00271">
    <property type="entry name" value="DnaJ"/>
    <property type="match status" value="1"/>
</dbReference>
<dbReference type="GO" id="GO:0051087">
    <property type="term" value="F:protein-folding chaperone binding"/>
    <property type="evidence" value="ECO:0007669"/>
    <property type="project" value="TreeGrafter"/>
</dbReference>
<name>A0A9P6NFH6_9BASI</name>
<dbReference type="AlphaFoldDB" id="A0A9P6NFH6"/>
<accession>A0A9P6NFH6</accession>
<dbReference type="Pfam" id="PF00226">
    <property type="entry name" value="DnaJ"/>
    <property type="match status" value="1"/>
</dbReference>